<proteinExistence type="inferred from homology"/>
<gene>
    <name evidence="9" type="ORF">FHT01_002795</name>
</gene>
<dbReference type="SUPFAM" id="SSF47090">
    <property type="entry name" value="PGBD-like"/>
    <property type="match status" value="1"/>
</dbReference>
<dbReference type="PANTHER" id="PTHR41533">
    <property type="entry name" value="L,D-TRANSPEPTIDASE HI_1667-RELATED"/>
    <property type="match status" value="1"/>
</dbReference>
<comment type="similarity">
    <text evidence="2">Belongs to the YkuD family.</text>
</comment>
<feature type="active site" description="Nucleophile" evidence="7">
    <location>
        <position position="374"/>
    </location>
</feature>
<evidence type="ECO:0000256" key="1">
    <source>
        <dbReference type="ARBA" id="ARBA00004752"/>
    </source>
</evidence>
<dbReference type="PROSITE" id="PS52029">
    <property type="entry name" value="LD_TPASE"/>
    <property type="match status" value="1"/>
</dbReference>
<dbReference type="Pfam" id="PF03734">
    <property type="entry name" value="YkuD"/>
    <property type="match status" value="1"/>
</dbReference>
<organism evidence="9 10">
    <name type="scientific">Sphingomonas japonica</name>
    <dbReference type="NCBI Taxonomy" id="511662"/>
    <lineage>
        <taxon>Bacteria</taxon>
        <taxon>Pseudomonadati</taxon>
        <taxon>Pseudomonadota</taxon>
        <taxon>Alphaproteobacteria</taxon>
        <taxon>Sphingomonadales</taxon>
        <taxon>Sphingomonadaceae</taxon>
        <taxon>Sphingomonas</taxon>
    </lineage>
</organism>
<evidence type="ECO:0000256" key="6">
    <source>
        <dbReference type="ARBA" id="ARBA00023316"/>
    </source>
</evidence>
<keyword evidence="6 7" id="KW-0961">Cell wall biogenesis/degradation</keyword>
<feature type="active site" description="Proton donor/acceptor" evidence="7">
    <location>
        <position position="355"/>
    </location>
</feature>
<evidence type="ECO:0000256" key="4">
    <source>
        <dbReference type="ARBA" id="ARBA00022960"/>
    </source>
</evidence>
<dbReference type="Gene3D" id="1.10.101.10">
    <property type="entry name" value="PGBD-like superfamily/PGBD"/>
    <property type="match status" value="1"/>
</dbReference>
<keyword evidence="10" id="KW-1185">Reference proteome</keyword>
<dbReference type="EMBL" id="JAASQP010000001">
    <property type="protein sequence ID" value="NIJ25253.1"/>
    <property type="molecule type" value="Genomic_DNA"/>
</dbReference>
<sequence>MRSAAEAAGVSDVYVAHDWKPLWTQSTADELDRLVAERRRHGLDRVAISVAEVADKSPAQRDVARTSTALRYAKALAQGSVDPTSLHEVYTFPRPDNDLTAGLEQAASDGTLADWFGGLAPQNAEYSKLSDAYVRYRQEAESADASRIADSGLIEIGDTDARVPAILEQLRANGYLSTEPKSGEAAQTYDDQMADAIRRLQAEYGIADDGVIGRDTLTVLNLGPRDRARALAVALERRRWLARSPAATRIDVNAAAARMRYFRDGNRTDSRKVIVGEPGNETPALLSPIYRLVANPTWTVPKSIQNGELSGVSQGYLDSRNMAIQGGWIVQQPGPDNALGLVKFDMQNQHAIYLHDTSSPELFDQSQRQLSHGCVRVEDALGFAQMLAEQQGITDEWEKARGSGNETFVPLPEHIPVRLLYHNVFVDDAGAVAFRTDPYGWNDPIAQALGFEKSNTRRSNAKGADVGP</sequence>
<dbReference type="RefSeq" id="WP_243846752.1">
    <property type="nucleotide sequence ID" value="NZ_BAAAEV010000001.1"/>
</dbReference>
<dbReference type="Pfam" id="PF01471">
    <property type="entry name" value="PG_binding_1"/>
    <property type="match status" value="1"/>
</dbReference>
<dbReference type="PANTHER" id="PTHR41533:SF2">
    <property type="entry name" value="BLR7131 PROTEIN"/>
    <property type="match status" value="1"/>
</dbReference>
<dbReference type="InterPro" id="IPR036365">
    <property type="entry name" value="PGBD-like_sf"/>
</dbReference>
<dbReference type="CDD" id="cd16913">
    <property type="entry name" value="YkuD_like"/>
    <property type="match status" value="1"/>
</dbReference>
<dbReference type="Pfam" id="PF20142">
    <property type="entry name" value="Scaffold"/>
    <property type="match status" value="1"/>
</dbReference>
<feature type="domain" description="L,D-TPase catalytic" evidence="8">
    <location>
        <begin position="248"/>
        <end position="410"/>
    </location>
</feature>
<dbReference type="InterPro" id="IPR002477">
    <property type="entry name" value="Peptidoglycan-bd-like"/>
</dbReference>
<evidence type="ECO:0000259" key="8">
    <source>
        <dbReference type="PROSITE" id="PS52029"/>
    </source>
</evidence>
<dbReference type="InterPro" id="IPR052905">
    <property type="entry name" value="LD-transpeptidase_YkuD-like"/>
</dbReference>
<dbReference type="InterPro" id="IPR045380">
    <property type="entry name" value="LD_TPept_scaffold_dom"/>
</dbReference>
<name>A0ABX0U3U4_9SPHN</name>
<dbReference type="Gene3D" id="2.40.440.10">
    <property type="entry name" value="L,D-transpeptidase catalytic domain-like"/>
    <property type="match status" value="1"/>
</dbReference>
<accession>A0ABX0U3U4</accession>
<keyword evidence="5 7" id="KW-0573">Peptidoglycan synthesis</keyword>
<evidence type="ECO:0000256" key="2">
    <source>
        <dbReference type="ARBA" id="ARBA00005992"/>
    </source>
</evidence>
<reference evidence="9 10" key="1">
    <citation type="submission" date="2020-03" db="EMBL/GenBank/DDBJ databases">
        <title>Genomic Encyclopedia of Type Strains, Phase IV (KMG-IV): sequencing the most valuable type-strain genomes for metagenomic binning, comparative biology and taxonomic classification.</title>
        <authorList>
            <person name="Goeker M."/>
        </authorList>
    </citation>
    <scope>NUCLEOTIDE SEQUENCE [LARGE SCALE GENOMIC DNA]</scope>
    <source>
        <strain evidence="9 10">DSM 22753</strain>
    </source>
</reference>
<keyword evidence="3" id="KW-0808">Transferase</keyword>
<dbReference type="InterPro" id="IPR036366">
    <property type="entry name" value="PGBDSf"/>
</dbReference>
<evidence type="ECO:0000256" key="7">
    <source>
        <dbReference type="PROSITE-ProRule" id="PRU01373"/>
    </source>
</evidence>
<evidence type="ECO:0000313" key="10">
    <source>
        <dbReference type="Proteomes" id="UP000788153"/>
    </source>
</evidence>
<evidence type="ECO:0000256" key="3">
    <source>
        <dbReference type="ARBA" id="ARBA00022679"/>
    </source>
</evidence>
<dbReference type="SUPFAM" id="SSF141523">
    <property type="entry name" value="L,D-transpeptidase catalytic domain-like"/>
    <property type="match status" value="1"/>
</dbReference>
<comment type="pathway">
    <text evidence="1 7">Cell wall biogenesis; peptidoglycan biosynthesis.</text>
</comment>
<evidence type="ECO:0000313" key="9">
    <source>
        <dbReference type="EMBL" id="NIJ25253.1"/>
    </source>
</evidence>
<dbReference type="Proteomes" id="UP000788153">
    <property type="component" value="Unassembled WGS sequence"/>
</dbReference>
<evidence type="ECO:0000256" key="5">
    <source>
        <dbReference type="ARBA" id="ARBA00022984"/>
    </source>
</evidence>
<protein>
    <submittedName>
        <fullName evidence="9">Murein L,D-transpeptidase YcbB/YkuD</fullName>
    </submittedName>
</protein>
<dbReference type="InterPro" id="IPR038063">
    <property type="entry name" value="Transpep_catalytic_dom"/>
</dbReference>
<dbReference type="InterPro" id="IPR005490">
    <property type="entry name" value="LD_TPept_cat_dom"/>
</dbReference>
<comment type="caution">
    <text evidence="9">The sequence shown here is derived from an EMBL/GenBank/DDBJ whole genome shotgun (WGS) entry which is preliminary data.</text>
</comment>
<keyword evidence="4 7" id="KW-0133">Cell shape</keyword>